<keyword evidence="7" id="KW-1185">Reference proteome</keyword>
<evidence type="ECO:0000256" key="5">
    <source>
        <dbReference type="ARBA" id="ARBA00023242"/>
    </source>
</evidence>
<evidence type="ECO:0000313" key="6">
    <source>
        <dbReference type="EMBL" id="OSC99488.1"/>
    </source>
</evidence>
<keyword evidence="3" id="KW-0863">Zinc-finger</keyword>
<name>A0A1Y2IEE9_TRAC3</name>
<evidence type="ECO:0000256" key="2">
    <source>
        <dbReference type="ARBA" id="ARBA00022723"/>
    </source>
</evidence>
<evidence type="ECO:0000313" key="7">
    <source>
        <dbReference type="Proteomes" id="UP000193067"/>
    </source>
</evidence>
<evidence type="ECO:0000256" key="1">
    <source>
        <dbReference type="ARBA" id="ARBA00004123"/>
    </source>
</evidence>
<dbReference type="Proteomes" id="UP000193067">
    <property type="component" value="Unassembled WGS sequence"/>
</dbReference>
<gene>
    <name evidence="6" type="ORF">PYCCODRAFT_1373005</name>
</gene>
<dbReference type="PANTHER" id="PTHR46481">
    <property type="entry name" value="ZINC FINGER BED DOMAIN-CONTAINING PROTEIN 4"/>
    <property type="match status" value="1"/>
</dbReference>
<protein>
    <submittedName>
        <fullName evidence="6">Uncharacterized protein</fullName>
    </submittedName>
</protein>
<dbReference type="PANTHER" id="PTHR46481:SF10">
    <property type="entry name" value="ZINC FINGER BED DOMAIN-CONTAINING PROTEIN 39"/>
    <property type="match status" value="1"/>
</dbReference>
<dbReference type="GO" id="GO:0008270">
    <property type="term" value="F:zinc ion binding"/>
    <property type="evidence" value="ECO:0007669"/>
    <property type="project" value="UniProtKB-KW"/>
</dbReference>
<keyword evidence="4" id="KW-0862">Zinc</keyword>
<evidence type="ECO:0000256" key="4">
    <source>
        <dbReference type="ARBA" id="ARBA00022833"/>
    </source>
</evidence>
<dbReference type="AlphaFoldDB" id="A0A1Y2IEE9"/>
<accession>A0A1Y2IEE9</accession>
<dbReference type="InterPro" id="IPR052035">
    <property type="entry name" value="ZnF_BED_domain_contain"/>
</dbReference>
<dbReference type="InterPro" id="IPR012337">
    <property type="entry name" value="RNaseH-like_sf"/>
</dbReference>
<reference evidence="6 7" key="1">
    <citation type="journal article" date="2015" name="Biotechnol. Biofuels">
        <title>Enhanced degradation of softwood versus hardwood by the white-rot fungus Pycnoporus coccineus.</title>
        <authorList>
            <person name="Couturier M."/>
            <person name="Navarro D."/>
            <person name="Chevret D."/>
            <person name="Henrissat B."/>
            <person name="Piumi F."/>
            <person name="Ruiz-Duenas F.J."/>
            <person name="Martinez A.T."/>
            <person name="Grigoriev I.V."/>
            <person name="Riley R."/>
            <person name="Lipzen A."/>
            <person name="Berrin J.G."/>
            <person name="Master E.R."/>
            <person name="Rosso M.N."/>
        </authorList>
    </citation>
    <scope>NUCLEOTIDE SEQUENCE [LARGE SCALE GENOMIC DNA]</scope>
    <source>
        <strain evidence="6 7">BRFM310</strain>
    </source>
</reference>
<dbReference type="GO" id="GO:0005634">
    <property type="term" value="C:nucleus"/>
    <property type="evidence" value="ECO:0007669"/>
    <property type="project" value="UniProtKB-SubCell"/>
</dbReference>
<organism evidence="6 7">
    <name type="scientific">Trametes coccinea (strain BRFM310)</name>
    <name type="common">Pycnoporus coccineus</name>
    <dbReference type="NCBI Taxonomy" id="1353009"/>
    <lineage>
        <taxon>Eukaryota</taxon>
        <taxon>Fungi</taxon>
        <taxon>Dikarya</taxon>
        <taxon>Basidiomycota</taxon>
        <taxon>Agaricomycotina</taxon>
        <taxon>Agaricomycetes</taxon>
        <taxon>Polyporales</taxon>
        <taxon>Polyporaceae</taxon>
        <taxon>Trametes</taxon>
    </lineage>
</organism>
<comment type="subcellular location">
    <subcellularLocation>
        <location evidence="1">Nucleus</location>
    </subcellularLocation>
</comment>
<dbReference type="SUPFAM" id="SSF53098">
    <property type="entry name" value="Ribonuclease H-like"/>
    <property type="match status" value="1"/>
</dbReference>
<evidence type="ECO:0000256" key="3">
    <source>
        <dbReference type="ARBA" id="ARBA00022771"/>
    </source>
</evidence>
<keyword evidence="2" id="KW-0479">Metal-binding</keyword>
<dbReference type="OrthoDB" id="2790258at2759"/>
<sequence length="242" mass="26873">MLDDLERILSTKGIRFHRKGNRIRCFPHVVNISVQRSLRALGCGSKQSELADPTEASAEADVTTTCPNFDNPVKAARALINKARQSGQRREEFEQIVAECIKNQTLGEGFEPGGTQLLRDVDTRWSSTFLMIDRLLALYPAVQLLMRKHDPDALLSDKTLDVLSDIREFLAIPHTVQELLSAEDTPTISLALPAYAELVDILKGARDKLPQLAHGIQAAISALEEYMAYARQTRVYALAMGT</sequence>
<keyword evidence="5" id="KW-0539">Nucleus</keyword>
<proteinExistence type="predicted"/>
<dbReference type="EMBL" id="KZ084127">
    <property type="protein sequence ID" value="OSC99488.1"/>
    <property type="molecule type" value="Genomic_DNA"/>
</dbReference>